<evidence type="ECO:0000256" key="1">
    <source>
        <dbReference type="ARBA" id="ARBA00022723"/>
    </source>
</evidence>
<dbReference type="AlphaFoldDB" id="A0A6G1U0L2"/>
<protein>
    <submittedName>
        <fullName evidence="5">4Fe-4S dicluster domain-containing protein</fullName>
    </submittedName>
</protein>
<dbReference type="OrthoDB" id="9813230at2"/>
<dbReference type="Pfam" id="PF04432">
    <property type="entry name" value="FrhB_FdhB_C"/>
    <property type="match status" value="1"/>
</dbReference>
<keyword evidence="3" id="KW-0411">Iron-sulfur</keyword>
<dbReference type="InterPro" id="IPR052977">
    <property type="entry name" value="Polyferredoxin-like_ET"/>
</dbReference>
<evidence type="ECO:0000256" key="3">
    <source>
        <dbReference type="ARBA" id="ARBA00023014"/>
    </source>
</evidence>
<dbReference type="InterPro" id="IPR017896">
    <property type="entry name" value="4Fe4S_Fe-S-bd"/>
</dbReference>
<dbReference type="Gene3D" id="3.30.70.20">
    <property type="match status" value="1"/>
</dbReference>
<dbReference type="GO" id="GO:0046872">
    <property type="term" value="F:metal ion binding"/>
    <property type="evidence" value="ECO:0007669"/>
    <property type="project" value="UniProtKB-KW"/>
</dbReference>
<sequence>MANNIFENFKKVDCCGCSACETICGKNAITLQYDDQGFLYPNVDTHKCVNCGLCTKVCPSFDKKITKLDLCYAVKRTEIEKMKSSSSGGFAAALSEFVVSNGGVVYGVAYEPFPHVATIRVDNIKDLEKLKGSKYVQTDPSKSFHDVLIDLKSGQFVAYFGTSCHINGLLNYLQLKKVSIDSLLTIDLICHGVPSPRLFEEYISWLSKKKKVTGFDFRTKVNGWGGGSINFYPTIYYGANQECNTLKSWGYTKLFFSNNCLRPFCYNCPYAGKGRSGDFSIADYWDVEKVFPDFYSKQGVSLVFVNNIKAQHFFSKLNNIEVKQSKYGLGMERQANLIKPSSISPRYDEFWIDYKNGGIVCVLKKYAQLSFVAQIKHKLKKVLKRK</sequence>
<reference evidence="5 6" key="1">
    <citation type="submission" date="2019-09" db="EMBL/GenBank/DDBJ databases">
        <title>Distinct polysaccharide growth profiles of human intestinal Prevotella copri isolates.</title>
        <authorList>
            <person name="Fehlner-Peach H."/>
            <person name="Magnabosco C."/>
            <person name="Raghavan V."/>
            <person name="Scher J.U."/>
            <person name="Tett A."/>
            <person name="Cox L.M."/>
            <person name="Gottsegen C."/>
            <person name="Watters A."/>
            <person name="Wiltshire- Gordon J.D."/>
            <person name="Segata N."/>
            <person name="Bonneau R."/>
            <person name="Littman D.R."/>
        </authorList>
    </citation>
    <scope>NUCLEOTIDE SEQUENCE [LARGE SCALE GENOMIC DNA]</scope>
    <source>
        <strain evidence="6">iA622</strain>
    </source>
</reference>
<name>A0A6G1U0L2_9BACT</name>
<evidence type="ECO:0000256" key="2">
    <source>
        <dbReference type="ARBA" id="ARBA00023004"/>
    </source>
</evidence>
<dbReference type="InterPro" id="IPR017900">
    <property type="entry name" value="4Fe4S_Fe_S_CS"/>
</dbReference>
<dbReference type="Pfam" id="PF12838">
    <property type="entry name" value="Fer4_7"/>
    <property type="match status" value="1"/>
</dbReference>
<organism evidence="5 6">
    <name type="scientific">Segatella copri</name>
    <dbReference type="NCBI Taxonomy" id="165179"/>
    <lineage>
        <taxon>Bacteria</taxon>
        <taxon>Pseudomonadati</taxon>
        <taxon>Bacteroidota</taxon>
        <taxon>Bacteroidia</taxon>
        <taxon>Bacteroidales</taxon>
        <taxon>Prevotellaceae</taxon>
        <taxon>Segatella</taxon>
    </lineage>
</organism>
<keyword evidence="2" id="KW-0408">Iron</keyword>
<dbReference type="RefSeq" id="WP_153123807.1">
    <property type="nucleotide sequence ID" value="NZ_VZCB01000063.1"/>
</dbReference>
<accession>A0A6G1U0L2</accession>
<proteinExistence type="predicted"/>
<dbReference type="PROSITE" id="PS51379">
    <property type="entry name" value="4FE4S_FER_2"/>
    <property type="match status" value="2"/>
</dbReference>
<feature type="domain" description="4Fe-4S ferredoxin-type" evidence="4">
    <location>
        <begin position="39"/>
        <end position="68"/>
    </location>
</feature>
<gene>
    <name evidence="5" type="ORF">F7D73_08320</name>
</gene>
<evidence type="ECO:0000313" key="6">
    <source>
        <dbReference type="Proteomes" id="UP000480425"/>
    </source>
</evidence>
<dbReference type="PROSITE" id="PS00198">
    <property type="entry name" value="4FE4S_FER_1"/>
    <property type="match status" value="1"/>
</dbReference>
<dbReference type="PANTHER" id="PTHR43193:SF2">
    <property type="entry name" value="POLYFERREDOXIN PROTEIN FWDF"/>
    <property type="match status" value="1"/>
</dbReference>
<feature type="domain" description="4Fe-4S ferredoxin-type" evidence="4">
    <location>
        <begin position="3"/>
        <end position="34"/>
    </location>
</feature>
<dbReference type="SUPFAM" id="SSF54862">
    <property type="entry name" value="4Fe-4S ferredoxins"/>
    <property type="match status" value="1"/>
</dbReference>
<keyword evidence="1" id="KW-0479">Metal-binding</keyword>
<dbReference type="EMBL" id="VZCB01000063">
    <property type="protein sequence ID" value="MQN80957.1"/>
    <property type="molecule type" value="Genomic_DNA"/>
</dbReference>
<evidence type="ECO:0000259" key="4">
    <source>
        <dbReference type="PROSITE" id="PS51379"/>
    </source>
</evidence>
<dbReference type="Proteomes" id="UP000480425">
    <property type="component" value="Unassembled WGS sequence"/>
</dbReference>
<dbReference type="PANTHER" id="PTHR43193">
    <property type="match status" value="1"/>
</dbReference>
<dbReference type="InterPro" id="IPR007525">
    <property type="entry name" value="FrhB_FdhB_C"/>
</dbReference>
<comment type="caution">
    <text evidence="5">The sequence shown here is derived from an EMBL/GenBank/DDBJ whole genome shotgun (WGS) entry which is preliminary data.</text>
</comment>
<dbReference type="GO" id="GO:0051536">
    <property type="term" value="F:iron-sulfur cluster binding"/>
    <property type="evidence" value="ECO:0007669"/>
    <property type="project" value="UniProtKB-KW"/>
</dbReference>
<evidence type="ECO:0000313" key="5">
    <source>
        <dbReference type="EMBL" id="MQN80957.1"/>
    </source>
</evidence>